<dbReference type="EMBL" id="KP795701">
    <property type="protein sequence ID" value="AKN40630.1"/>
    <property type="molecule type" value="Genomic_DNA"/>
</dbReference>
<sequence>MLIMTFIEPDSQFSSVIKRMTKSLDSYDTTEPLGDHTT</sequence>
<protein>
    <submittedName>
        <fullName evidence="1">Uncharacterized protein</fullName>
    </submittedName>
</protein>
<dbReference type="AlphaFoldDB" id="A0A0H3ZWH4"/>
<name>A0A0H3ZWH4_9VIBR</name>
<accession>A0A0H3ZWH4</accession>
<proteinExistence type="predicted"/>
<evidence type="ECO:0000313" key="1">
    <source>
        <dbReference type="EMBL" id="AKN40630.1"/>
    </source>
</evidence>
<organism evidence="1">
    <name type="scientific">Vibrio sp. FF_307</name>
    <dbReference type="NCBI Taxonomy" id="1652834"/>
    <lineage>
        <taxon>Bacteria</taxon>
        <taxon>Pseudomonadati</taxon>
        <taxon>Pseudomonadota</taxon>
        <taxon>Gammaproteobacteria</taxon>
        <taxon>Vibrionales</taxon>
        <taxon>Vibrionaceae</taxon>
        <taxon>Vibrio</taxon>
    </lineage>
</organism>
<reference evidence="1" key="1">
    <citation type="journal article" date="2015" name="MBio">
        <title>Eco-Evolutionary Dynamics of Episomes among Ecologically Cohesive Bacterial Populations.</title>
        <authorList>
            <person name="Xue H."/>
            <person name="Cordero O.X."/>
            <person name="Camas F.M."/>
            <person name="Trimble W."/>
            <person name="Meyer F."/>
            <person name="Guglielmini J."/>
            <person name="Rocha E.P."/>
            <person name="Polz M.F."/>
        </authorList>
    </citation>
    <scope>NUCLEOTIDE SEQUENCE</scope>
    <source>
        <strain evidence="1">FF_307</strain>
    </source>
</reference>